<keyword evidence="1" id="KW-0812">Transmembrane</keyword>
<accession>A0AAE3KI59</accession>
<keyword evidence="3" id="KW-1185">Reference proteome</keyword>
<dbReference type="AlphaFoldDB" id="A0AAE3KI59"/>
<reference evidence="2" key="1">
    <citation type="submission" date="2022-06" db="EMBL/GenBank/DDBJ databases">
        <title>Genomic Encyclopedia of Archaeal and Bacterial Type Strains, Phase II (KMG-II): from individual species to whole genera.</title>
        <authorList>
            <person name="Goeker M."/>
        </authorList>
    </citation>
    <scope>NUCLEOTIDE SEQUENCE</scope>
    <source>
        <strain evidence="2">DSM 43935</strain>
    </source>
</reference>
<protein>
    <submittedName>
        <fullName evidence="2">Uncharacterized protein</fullName>
    </submittedName>
</protein>
<evidence type="ECO:0000313" key="2">
    <source>
        <dbReference type="EMBL" id="MCP2168140.1"/>
    </source>
</evidence>
<dbReference type="Proteomes" id="UP001206128">
    <property type="component" value="Unassembled WGS sequence"/>
</dbReference>
<sequence>MSDFLADLSILDVGLALGALAAVWAVVVRVARVGRKLSHVADDWLGEPERDGVPARPGVMERLAAIEQRVTVIEHEVRPNSGASLRDAVDRVERRIVGGDQ</sequence>
<dbReference type="EMBL" id="JAMTCK010000012">
    <property type="protein sequence ID" value="MCP2168140.1"/>
    <property type="molecule type" value="Genomic_DNA"/>
</dbReference>
<proteinExistence type="predicted"/>
<gene>
    <name evidence="2" type="ORF">LX83_005014</name>
</gene>
<dbReference type="RefSeq" id="WP_253775686.1">
    <property type="nucleotide sequence ID" value="NZ_JAMTCK010000012.1"/>
</dbReference>
<keyword evidence="1" id="KW-0472">Membrane</keyword>
<evidence type="ECO:0000313" key="3">
    <source>
        <dbReference type="Proteomes" id="UP001206128"/>
    </source>
</evidence>
<feature type="transmembrane region" description="Helical" evidence="1">
    <location>
        <begin position="6"/>
        <end position="28"/>
    </location>
</feature>
<evidence type="ECO:0000256" key="1">
    <source>
        <dbReference type="SAM" id="Phobius"/>
    </source>
</evidence>
<comment type="caution">
    <text evidence="2">The sequence shown here is derived from an EMBL/GenBank/DDBJ whole genome shotgun (WGS) entry which is preliminary data.</text>
</comment>
<name>A0AAE3KI59_9PSEU</name>
<organism evidence="2 3">
    <name type="scientific">Goodfellowiella coeruleoviolacea</name>
    <dbReference type="NCBI Taxonomy" id="334858"/>
    <lineage>
        <taxon>Bacteria</taxon>
        <taxon>Bacillati</taxon>
        <taxon>Actinomycetota</taxon>
        <taxon>Actinomycetes</taxon>
        <taxon>Pseudonocardiales</taxon>
        <taxon>Pseudonocardiaceae</taxon>
        <taxon>Goodfellowiella</taxon>
    </lineage>
</organism>
<keyword evidence="1" id="KW-1133">Transmembrane helix</keyword>